<evidence type="ECO:0000313" key="2">
    <source>
        <dbReference type="Proteomes" id="UP001434883"/>
    </source>
</evidence>
<protein>
    <submittedName>
        <fullName evidence="1">Uncharacterized protein</fullName>
    </submittedName>
</protein>
<name>A0ABV0SIM3_9TELE</name>
<dbReference type="EMBL" id="JAHRIN010078775">
    <property type="protein sequence ID" value="MEQ2219277.1"/>
    <property type="molecule type" value="Genomic_DNA"/>
</dbReference>
<dbReference type="SUPFAM" id="SSF109604">
    <property type="entry name" value="HD-domain/PDEase-like"/>
    <property type="match status" value="1"/>
</dbReference>
<proteinExistence type="predicted"/>
<evidence type="ECO:0000313" key="1">
    <source>
        <dbReference type="EMBL" id="MEQ2219277.1"/>
    </source>
</evidence>
<dbReference type="Gene3D" id="3.30.70.2760">
    <property type="match status" value="1"/>
</dbReference>
<dbReference type="Proteomes" id="UP001434883">
    <property type="component" value="Unassembled WGS sequence"/>
</dbReference>
<comment type="caution">
    <text evidence="1">The sequence shown here is derived from an EMBL/GenBank/DDBJ whole genome shotgun (WGS) entry which is preliminary data.</text>
</comment>
<dbReference type="Gene3D" id="1.10.3210.10">
    <property type="entry name" value="Hypothetical protein af1432"/>
    <property type="match status" value="1"/>
</dbReference>
<sequence length="181" mass="20665">ITEAFLKADRHIRIQGSQGQIFTLSTAIDDMVAYTKLTDNVFEQILNSSSQELAEARQILHNIICRHLYKCLGQTRPDKALTVIQVSKLLPEHFAEQLIRVYCKKTDEKTVEAAKKHFVQWCMDMNFSKPQDGDIIAPELTPLKLSWRNNNEGEDNDDSSSKETEVLVNGLKKAKTQLNFK</sequence>
<feature type="non-terminal residue" evidence="1">
    <location>
        <position position="1"/>
    </location>
</feature>
<reference evidence="1 2" key="1">
    <citation type="submission" date="2021-06" db="EMBL/GenBank/DDBJ databases">
        <authorList>
            <person name="Palmer J.M."/>
        </authorList>
    </citation>
    <scope>NUCLEOTIDE SEQUENCE [LARGE SCALE GENOMIC DNA]</scope>
    <source>
        <strain evidence="1 2">XC_2019</strain>
        <tissue evidence="1">Muscle</tissue>
    </source>
</reference>
<dbReference type="InterPro" id="IPR050135">
    <property type="entry name" value="dGTPase-like"/>
</dbReference>
<gene>
    <name evidence="1" type="ORF">XENOCAPTIV_015238</name>
</gene>
<dbReference type="PANTHER" id="PTHR11373">
    <property type="entry name" value="DEOXYNUCLEOSIDE TRIPHOSPHATE TRIPHOSPHOHYDROLASE"/>
    <property type="match status" value="1"/>
</dbReference>
<keyword evidence="2" id="KW-1185">Reference proteome</keyword>
<organism evidence="1 2">
    <name type="scientific">Xenoophorus captivus</name>
    <dbReference type="NCBI Taxonomy" id="1517983"/>
    <lineage>
        <taxon>Eukaryota</taxon>
        <taxon>Metazoa</taxon>
        <taxon>Chordata</taxon>
        <taxon>Craniata</taxon>
        <taxon>Vertebrata</taxon>
        <taxon>Euteleostomi</taxon>
        <taxon>Actinopterygii</taxon>
        <taxon>Neopterygii</taxon>
        <taxon>Teleostei</taxon>
        <taxon>Neoteleostei</taxon>
        <taxon>Acanthomorphata</taxon>
        <taxon>Ovalentaria</taxon>
        <taxon>Atherinomorphae</taxon>
        <taxon>Cyprinodontiformes</taxon>
        <taxon>Goodeidae</taxon>
        <taxon>Xenoophorus</taxon>
    </lineage>
</organism>
<accession>A0ABV0SIM3</accession>
<dbReference type="PANTHER" id="PTHR11373:SF4">
    <property type="entry name" value="DEOXYNUCLEOSIDE TRIPHOSPHATE TRIPHOSPHOHYDROLASE SAMHD1"/>
    <property type="match status" value="1"/>
</dbReference>